<sequence>MLGAAACGGPAAGIAPPAAPPVAGMPCLGYNGLDGTVNPPAQVAAGLFRAPGTAPVKVASGTDVDWGLDPYRNRTWQLWLHSLEWLGGLIGAGDGPSLERAAAIVRDWLHDNASPGRLSADRREAVEEGTKFRLITMTCLRARYRARWLDEAIARHASWLADPRHYSGPWNHGTDESMILLAAGCAIGRPDLADIGHRRLVEAMLDPPGGARPAIDAEGAGNEQSAHYAVYNRGRWRLALKTMRACGRPVPAEMDRRLGLLDEFIAFQLTPAGDLLQIGESYAGRASEISRRGRGPIEHVASGGRRGTPPKARARVYQAGYVMGRSGWKRNAMAYTARFGPGRFAHGQDDHMALTFFAAGRDLIVPGGHAGYSDPSWRKLLRSPDSHNTLVVRGAQLRPDAATALTAHRFAPGADTFSFTDTAYTGTTRTRSVLVASGPDAMVVLDGARSTEPRTAEQLWHLPAAFTAAPVADGAVARAGRVRVDFLGIPLPGAGTLPAQVAQGWIAPAERTVLKAPVVHMSGAGTDVRMLTLIAPSRNGARPRVRTTAGPGGTLRAETRIAGRRLAFEVAADGSLRRLP</sequence>
<evidence type="ECO:0000256" key="3">
    <source>
        <dbReference type="ARBA" id="ARBA00022764"/>
    </source>
</evidence>
<dbReference type="EMBL" id="WEGH01000005">
    <property type="protein sequence ID" value="MQY08497.1"/>
    <property type="molecule type" value="Genomic_DNA"/>
</dbReference>
<dbReference type="PANTHER" id="PTHR39210">
    <property type="entry name" value="HEPARIN-SULFATE LYASE"/>
    <property type="match status" value="1"/>
</dbReference>
<dbReference type="Gene3D" id="1.50.10.100">
    <property type="entry name" value="Chondroitin AC/alginate lyase"/>
    <property type="match status" value="1"/>
</dbReference>
<comment type="subcellular location">
    <subcellularLocation>
        <location evidence="1">Periplasm</location>
    </subcellularLocation>
</comment>
<gene>
    <name evidence="6" type="ORF">ACRB68_66060</name>
</gene>
<feature type="domain" description="Heparinase II/III-like C-terminal" evidence="5">
    <location>
        <begin position="309"/>
        <end position="475"/>
    </location>
</feature>
<dbReference type="PANTHER" id="PTHR39210:SF1">
    <property type="entry name" value="HEPARIN-SULFATE LYASE"/>
    <property type="match status" value="1"/>
</dbReference>
<evidence type="ECO:0000256" key="4">
    <source>
        <dbReference type="ARBA" id="ARBA00023239"/>
    </source>
</evidence>
<keyword evidence="4" id="KW-0456">Lyase</keyword>
<evidence type="ECO:0000313" key="7">
    <source>
        <dbReference type="Proteomes" id="UP000487268"/>
    </source>
</evidence>
<evidence type="ECO:0000259" key="5">
    <source>
        <dbReference type="Pfam" id="PF07940"/>
    </source>
</evidence>
<evidence type="ECO:0000256" key="2">
    <source>
        <dbReference type="ARBA" id="ARBA00022729"/>
    </source>
</evidence>
<evidence type="ECO:0000256" key="1">
    <source>
        <dbReference type="ARBA" id="ARBA00004418"/>
    </source>
</evidence>
<dbReference type="AlphaFoldDB" id="A0A7K0C4W9"/>
<dbReference type="GO" id="GO:0042597">
    <property type="term" value="C:periplasmic space"/>
    <property type="evidence" value="ECO:0007669"/>
    <property type="project" value="UniProtKB-SubCell"/>
</dbReference>
<dbReference type="Pfam" id="PF07940">
    <property type="entry name" value="Hepar_II_III_C"/>
    <property type="match status" value="1"/>
</dbReference>
<protein>
    <recommendedName>
        <fullName evidence="5">Heparinase II/III-like C-terminal domain-containing protein</fullName>
    </recommendedName>
</protein>
<dbReference type="GO" id="GO:0016829">
    <property type="term" value="F:lyase activity"/>
    <property type="evidence" value="ECO:0007669"/>
    <property type="project" value="UniProtKB-KW"/>
</dbReference>
<keyword evidence="2" id="KW-0732">Signal</keyword>
<dbReference type="Proteomes" id="UP000487268">
    <property type="component" value="Unassembled WGS sequence"/>
</dbReference>
<dbReference type="SUPFAM" id="SSF48230">
    <property type="entry name" value="Chondroitin AC/alginate lyase"/>
    <property type="match status" value="1"/>
</dbReference>
<keyword evidence="7" id="KW-1185">Reference proteome</keyword>
<accession>A0A7K0C4W9</accession>
<organism evidence="6 7">
    <name type="scientific">Actinomadura macrotermitis</name>
    <dbReference type="NCBI Taxonomy" id="2585200"/>
    <lineage>
        <taxon>Bacteria</taxon>
        <taxon>Bacillati</taxon>
        <taxon>Actinomycetota</taxon>
        <taxon>Actinomycetes</taxon>
        <taxon>Streptosporangiales</taxon>
        <taxon>Thermomonosporaceae</taxon>
        <taxon>Actinomadura</taxon>
    </lineage>
</organism>
<dbReference type="InterPro" id="IPR012480">
    <property type="entry name" value="Hepar_II_III_C"/>
</dbReference>
<keyword evidence="3" id="KW-0574">Periplasm</keyword>
<proteinExistence type="predicted"/>
<comment type="caution">
    <text evidence="6">The sequence shown here is derived from an EMBL/GenBank/DDBJ whole genome shotgun (WGS) entry which is preliminary data.</text>
</comment>
<name>A0A7K0C4W9_9ACTN</name>
<dbReference type="Gene3D" id="2.70.98.70">
    <property type="match status" value="1"/>
</dbReference>
<evidence type="ECO:0000313" key="6">
    <source>
        <dbReference type="EMBL" id="MQY08497.1"/>
    </source>
</evidence>
<dbReference type="RefSeq" id="WP_153539605.1">
    <property type="nucleotide sequence ID" value="NZ_WEGH01000005.1"/>
</dbReference>
<dbReference type="OrthoDB" id="4592556at2"/>
<reference evidence="6 7" key="1">
    <citation type="submission" date="2019-10" db="EMBL/GenBank/DDBJ databases">
        <title>Actinomadura rubteroloni sp. nov. and Actinomadura macrotermitis sp. nov., isolated from the gut of fungus growing-termite Macrotermes natalensis.</title>
        <authorList>
            <person name="Benndorf R."/>
            <person name="Martin K."/>
            <person name="Kuefner M."/>
            <person name="De Beer W."/>
            <person name="Kaster A.-K."/>
            <person name="Vollmers J."/>
            <person name="Poulsen M."/>
            <person name="Beemelmanns C."/>
        </authorList>
    </citation>
    <scope>NUCLEOTIDE SEQUENCE [LARGE SCALE GENOMIC DNA]</scope>
    <source>
        <strain evidence="6 7">RB68</strain>
    </source>
</reference>
<dbReference type="InterPro" id="IPR008929">
    <property type="entry name" value="Chondroitin_lyas"/>
</dbReference>